<evidence type="ECO:0000256" key="2">
    <source>
        <dbReference type="ARBA" id="ARBA00022723"/>
    </source>
</evidence>
<evidence type="ECO:0000256" key="1">
    <source>
        <dbReference type="ARBA" id="ARBA00004123"/>
    </source>
</evidence>
<dbReference type="PANTHER" id="PTHR24404">
    <property type="entry name" value="ZINC FINGER PROTEIN"/>
    <property type="match status" value="1"/>
</dbReference>
<feature type="binding site" evidence="9">
    <location>
        <position position="69"/>
    </location>
    <ligand>
        <name>Zn(2+)</name>
        <dbReference type="ChEBI" id="CHEBI:29105"/>
    </ligand>
</feature>
<dbReference type="PROSITE" id="PS51915">
    <property type="entry name" value="ZAD"/>
    <property type="match status" value="1"/>
</dbReference>
<dbReference type="GO" id="GO:0008270">
    <property type="term" value="F:zinc ion binding"/>
    <property type="evidence" value="ECO:0007669"/>
    <property type="project" value="UniProtKB-UniRule"/>
</dbReference>
<feature type="binding site" evidence="9">
    <location>
        <position position="66"/>
    </location>
    <ligand>
        <name>Zn(2+)</name>
        <dbReference type="ChEBI" id="CHEBI:29105"/>
    </ligand>
</feature>
<dbReference type="InterPro" id="IPR036236">
    <property type="entry name" value="Znf_C2H2_sf"/>
</dbReference>
<dbReference type="GO" id="GO:0006357">
    <property type="term" value="P:regulation of transcription by RNA polymerase II"/>
    <property type="evidence" value="ECO:0007669"/>
    <property type="project" value="TreeGrafter"/>
</dbReference>
<sequence length="356" mass="40361">MKWPEENFSANLPNICRLCMAEGTECMQQIFAECEHDGERFQLSSRIKAVTSLKVEPGDQLPEQACQHCVAQINRWYDFKMLCESSDTILRQQLGHSNSDVEVIMQLRIKEEPSVTISSGPETVDTLTYTSPFLHSDSPTHNLGVNSMGEEYGTLGRISTTFSLRQDFDTVGESLQTGLLFNGDSFSNNQQVEPITNGFSSPLPFVCTLCEARFSRKMLLKQHIAAHCGEPPHPCNRCNAGFTQKVELVKHMLTHSPVQRVPHRVYRPSFACAVCQCSFRSPQSLLHHQTSHSTVFRFRCIYCSLACMSTVQLRFHLRQHVRKRTTCSRCHNTFSSSFALYGHQCQVSKTELPFHT</sequence>
<keyword evidence="4 8" id="KW-0863">Zinc-finger</keyword>
<dbReference type="GO" id="GO:0005634">
    <property type="term" value="C:nucleus"/>
    <property type="evidence" value="ECO:0007669"/>
    <property type="project" value="UniProtKB-SubCell"/>
</dbReference>
<accession>A0AAN9VBC5</accession>
<comment type="caution">
    <text evidence="12">The sequence shown here is derived from an EMBL/GenBank/DDBJ whole genome shotgun (WGS) entry which is preliminary data.</text>
</comment>
<dbReference type="GO" id="GO:0000978">
    <property type="term" value="F:RNA polymerase II cis-regulatory region sequence-specific DNA binding"/>
    <property type="evidence" value="ECO:0007669"/>
    <property type="project" value="TreeGrafter"/>
</dbReference>
<evidence type="ECO:0000256" key="3">
    <source>
        <dbReference type="ARBA" id="ARBA00022737"/>
    </source>
</evidence>
<dbReference type="SUPFAM" id="SSF57716">
    <property type="entry name" value="Glucocorticoid receptor-like (DNA-binding domain)"/>
    <property type="match status" value="1"/>
</dbReference>
<dbReference type="SUPFAM" id="SSF57667">
    <property type="entry name" value="beta-beta-alpha zinc fingers"/>
    <property type="match status" value="2"/>
</dbReference>
<keyword evidence="6" id="KW-0238">DNA-binding</keyword>
<protein>
    <submittedName>
        <fullName evidence="12">Uncharacterized protein</fullName>
    </submittedName>
</protein>
<evidence type="ECO:0000259" key="11">
    <source>
        <dbReference type="PROSITE" id="PS51915"/>
    </source>
</evidence>
<proteinExistence type="predicted"/>
<gene>
    <name evidence="12" type="ORF">R5R35_010072</name>
</gene>
<feature type="binding site" evidence="9">
    <location>
        <position position="19"/>
    </location>
    <ligand>
        <name>Zn(2+)</name>
        <dbReference type="ChEBI" id="CHEBI:29105"/>
    </ligand>
</feature>
<dbReference type="GO" id="GO:0003700">
    <property type="term" value="F:DNA-binding transcription factor activity"/>
    <property type="evidence" value="ECO:0007669"/>
    <property type="project" value="TreeGrafter"/>
</dbReference>
<dbReference type="Gene3D" id="3.30.160.60">
    <property type="entry name" value="Classic Zinc Finger"/>
    <property type="match status" value="3"/>
</dbReference>
<feature type="domain" description="C2H2-type" evidence="10">
    <location>
        <begin position="298"/>
        <end position="325"/>
    </location>
</feature>
<keyword evidence="5 9" id="KW-0862">Zinc</keyword>
<dbReference type="AlphaFoldDB" id="A0AAN9VBC5"/>
<keyword evidence="13" id="KW-1185">Reference proteome</keyword>
<feature type="binding site" evidence="9">
    <location>
        <position position="16"/>
    </location>
    <ligand>
        <name>Zn(2+)</name>
        <dbReference type="ChEBI" id="CHEBI:29105"/>
    </ligand>
</feature>
<dbReference type="InterPro" id="IPR050589">
    <property type="entry name" value="Ikaros_C2H2-ZF"/>
</dbReference>
<evidence type="ECO:0000256" key="9">
    <source>
        <dbReference type="PROSITE-ProRule" id="PRU01263"/>
    </source>
</evidence>
<dbReference type="FunFam" id="3.30.160.60:FF:000100">
    <property type="entry name" value="Zinc finger 45-like"/>
    <property type="match status" value="1"/>
</dbReference>
<name>A0AAN9VBC5_9ORTH</name>
<feature type="domain" description="ZAD" evidence="11">
    <location>
        <begin position="14"/>
        <end position="93"/>
    </location>
</feature>
<feature type="domain" description="C2H2-type" evidence="10">
    <location>
        <begin position="270"/>
        <end position="293"/>
    </location>
</feature>
<dbReference type="PROSITE" id="PS50157">
    <property type="entry name" value="ZINC_FINGER_C2H2_2"/>
    <property type="match status" value="4"/>
</dbReference>
<dbReference type="Pfam" id="PF00096">
    <property type="entry name" value="zf-C2H2"/>
    <property type="match status" value="2"/>
</dbReference>
<feature type="domain" description="C2H2-type" evidence="10">
    <location>
        <begin position="233"/>
        <end position="260"/>
    </location>
</feature>
<evidence type="ECO:0000313" key="13">
    <source>
        <dbReference type="Proteomes" id="UP001378592"/>
    </source>
</evidence>
<dbReference type="Gene3D" id="3.40.1800.20">
    <property type="match status" value="1"/>
</dbReference>
<keyword evidence="2 9" id="KW-0479">Metal-binding</keyword>
<dbReference type="PANTHER" id="PTHR24404:SF114">
    <property type="entry name" value="KLUMPFUSS, ISOFORM B-RELATED"/>
    <property type="match status" value="1"/>
</dbReference>
<organism evidence="12 13">
    <name type="scientific">Gryllus longicercus</name>
    <dbReference type="NCBI Taxonomy" id="2509291"/>
    <lineage>
        <taxon>Eukaryota</taxon>
        <taxon>Metazoa</taxon>
        <taxon>Ecdysozoa</taxon>
        <taxon>Arthropoda</taxon>
        <taxon>Hexapoda</taxon>
        <taxon>Insecta</taxon>
        <taxon>Pterygota</taxon>
        <taxon>Neoptera</taxon>
        <taxon>Polyneoptera</taxon>
        <taxon>Orthoptera</taxon>
        <taxon>Ensifera</taxon>
        <taxon>Gryllidea</taxon>
        <taxon>Grylloidea</taxon>
        <taxon>Gryllidae</taxon>
        <taxon>Gryllinae</taxon>
        <taxon>Gryllus</taxon>
    </lineage>
</organism>
<evidence type="ECO:0000256" key="8">
    <source>
        <dbReference type="PROSITE-ProRule" id="PRU00042"/>
    </source>
</evidence>
<dbReference type="SMART" id="SM00355">
    <property type="entry name" value="ZnF_C2H2"/>
    <property type="match status" value="4"/>
</dbReference>
<dbReference type="InterPro" id="IPR013087">
    <property type="entry name" value="Znf_C2H2_type"/>
</dbReference>
<keyword evidence="3" id="KW-0677">Repeat</keyword>
<evidence type="ECO:0000256" key="4">
    <source>
        <dbReference type="ARBA" id="ARBA00022771"/>
    </source>
</evidence>
<dbReference type="PROSITE" id="PS00028">
    <property type="entry name" value="ZINC_FINGER_C2H2_1"/>
    <property type="match status" value="4"/>
</dbReference>
<evidence type="ECO:0000259" key="10">
    <source>
        <dbReference type="PROSITE" id="PS50157"/>
    </source>
</evidence>
<comment type="subcellular location">
    <subcellularLocation>
        <location evidence="1">Nucleus</location>
    </subcellularLocation>
</comment>
<evidence type="ECO:0000256" key="7">
    <source>
        <dbReference type="ARBA" id="ARBA00023242"/>
    </source>
</evidence>
<feature type="domain" description="C2H2-type" evidence="10">
    <location>
        <begin position="205"/>
        <end position="232"/>
    </location>
</feature>
<dbReference type="InterPro" id="IPR012934">
    <property type="entry name" value="Znf_AD"/>
</dbReference>
<dbReference type="EMBL" id="JAZDUA010000305">
    <property type="protein sequence ID" value="KAK7861709.1"/>
    <property type="molecule type" value="Genomic_DNA"/>
</dbReference>
<dbReference type="Pfam" id="PF07776">
    <property type="entry name" value="zf-AD"/>
    <property type="match status" value="1"/>
</dbReference>
<dbReference type="Proteomes" id="UP001378592">
    <property type="component" value="Unassembled WGS sequence"/>
</dbReference>
<evidence type="ECO:0000313" key="12">
    <source>
        <dbReference type="EMBL" id="KAK7861709.1"/>
    </source>
</evidence>
<dbReference type="SMART" id="SM00868">
    <property type="entry name" value="zf-AD"/>
    <property type="match status" value="1"/>
</dbReference>
<evidence type="ECO:0000256" key="6">
    <source>
        <dbReference type="ARBA" id="ARBA00023125"/>
    </source>
</evidence>
<keyword evidence="7" id="KW-0539">Nucleus</keyword>
<reference evidence="12 13" key="1">
    <citation type="submission" date="2024-03" db="EMBL/GenBank/DDBJ databases">
        <title>The genome assembly and annotation of the cricket Gryllus longicercus Weissman &amp; Gray.</title>
        <authorList>
            <person name="Szrajer S."/>
            <person name="Gray D."/>
            <person name="Ylla G."/>
        </authorList>
    </citation>
    <scope>NUCLEOTIDE SEQUENCE [LARGE SCALE GENOMIC DNA]</scope>
    <source>
        <strain evidence="12">DAG 2021-001</strain>
        <tissue evidence="12">Whole body minus gut</tissue>
    </source>
</reference>
<evidence type="ECO:0000256" key="5">
    <source>
        <dbReference type="ARBA" id="ARBA00022833"/>
    </source>
</evidence>